<feature type="compositionally biased region" description="Basic and acidic residues" evidence="1">
    <location>
        <begin position="51"/>
        <end position="66"/>
    </location>
</feature>
<keyword evidence="3" id="KW-1185">Reference proteome</keyword>
<proteinExistence type="predicted"/>
<sequence>MGNILYKVTAQGVETGQQFYGPPSHGWKKNDSFLTVKKVGHPNDLESLPIKFERCRPRGKNKESIAARKQKSSSIKEQQKSSSIKEQQKTSSIKEQQKTSSIKEQQKTSSKKEQQKEHESNSTERNMKTAQRRCIAKRS</sequence>
<dbReference type="AlphaFoldDB" id="W7A4H9"/>
<organism evidence="2 3">
    <name type="scientific">Plasmodium inui San Antonio 1</name>
    <dbReference type="NCBI Taxonomy" id="1237626"/>
    <lineage>
        <taxon>Eukaryota</taxon>
        <taxon>Sar</taxon>
        <taxon>Alveolata</taxon>
        <taxon>Apicomplexa</taxon>
        <taxon>Aconoidasida</taxon>
        <taxon>Haemosporida</taxon>
        <taxon>Plasmodiidae</taxon>
        <taxon>Plasmodium</taxon>
        <taxon>Plasmodium (Plasmodium)</taxon>
    </lineage>
</organism>
<dbReference type="GeneID" id="20038210"/>
<dbReference type="VEuPathDB" id="PlasmoDB:C922_02936"/>
<feature type="region of interest" description="Disordered" evidence="1">
    <location>
        <begin position="39"/>
        <end position="139"/>
    </location>
</feature>
<evidence type="ECO:0000313" key="3">
    <source>
        <dbReference type="Proteomes" id="UP000030640"/>
    </source>
</evidence>
<feature type="compositionally biased region" description="Low complexity" evidence="1">
    <location>
        <begin position="72"/>
        <end position="103"/>
    </location>
</feature>
<accession>W7A4H9</accession>
<dbReference type="RefSeq" id="XP_008816756.1">
    <property type="nucleotide sequence ID" value="XM_008818534.1"/>
</dbReference>
<dbReference type="EMBL" id="KI965470">
    <property type="protein sequence ID" value="EUD66615.1"/>
    <property type="molecule type" value="Genomic_DNA"/>
</dbReference>
<name>W7A4H9_9APIC</name>
<dbReference type="Proteomes" id="UP000030640">
    <property type="component" value="Unassembled WGS sequence"/>
</dbReference>
<feature type="compositionally biased region" description="Basic residues" evidence="1">
    <location>
        <begin position="130"/>
        <end position="139"/>
    </location>
</feature>
<gene>
    <name evidence="2" type="ORF">C922_02936</name>
</gene>
<protein>
    <submittedName>
        <fullName evidence="2">Uncharacterized protein</fullName>
    </submittedName>
</protein>
<feature type="compositionally biased region" description="Basic and acidic residues" evidence="1">
    <location>
        <begin position="104"/>
        <end position="127"/>
    </location>
</feature>
<evidence type="ECO:0000256" key="1">
    <source>
        <dbReference type="SAM" id="MobiDB-lite"/>
    </source>
</evidence>
<reference evidence="2 3" key="1">
    <citation type="submission" date="2013-02" db="EMBL/GenBank/DDBJ databases">
        <title>The Genome Sequence of Plasmodium inui San Antonio 1.</title>
        <authorList>
            <consortium name="The Broad Institute Genome Sequencing Platform"/>
            <consortium name="The Broad Institute Genome Sequencing Center for Infectious Disease"/>
            <person name="Neafsey D."/>
            <person name="Cheeseman I."/>
            <person name="Volkman S."/>
            <person name="Adams J."/>
            <person name="Walker B."/>
            <person name="Young S.K."/>
            <person name="Zeng Q."/>
            <person name="Gargeya S."/>
            <person name="Fitzgerald M."/>
            <person name="Haas B."/>
            <person name="Abouelleil A."/>
            <person name="Alvarado L."/>
            <person name="Arachchi H.M."/>
            <person name="Berlin A.M."/>
            <person name="Chapman S.B."/>
            <person name="Dewar J."/>
            <person name="Goldberg J."/>
            <person name="Griggs A."/>
            <person name="Gujja S."/>
            <person name="Hansen M."/>
            <person name="Howarth C."/>
            <person name="Imamovic A."/>
            <person name="Larimer J."/>
            <person name="McCowan C."/>
            <person name="Murphy C."/>
            <person name="Neiman D."/>
            <person name="Pearson M."/>
            <person name="Priest M."/>
            <person name="Roberts A."/>
            <person name="Saif S."/>
            <person name="Shea T."/>
            <person name="Sisk P."/>
            <person name="Sykes S."/>
            <person name="Wortman J."/>
            <person name="Nusbaum C."/>
            <person name="Birren B."/>
        </authorList>
    </citation>
    <scope>NUCLEOTIDE SEQUENCE [LARGE SCALE GENOMIC DNA]</scope>
    <source>
        <strain evidence="2 3">San Antonio 1</strain>
    </source>
</reference>
<evidence type="ECO:0000313" key="2">
    <source>
        <dbReference type="EMBL" id="EUD66615.1"/>
    </source>
</evidence>